<dbReference type="RefSeq" id="WP_139529478.1">
    <property type="nucleotide sequence ID" value="NZ_CABEJD010000016.1"/>
</dbReference>
<organism evidence="1 2">
    <name type="scientific">Klebsiella pasteurii</name>
    <dbReference type="NCBI Taxonomy" id="2587529"/>
    <lineage>
        <taxon>Bacteria</taxon>
        <taxon>Pseudomonadati</taxon>
        <taxon>Pseudomonadota</taxon>
        <taxon>Gammaproteobacteria</taxon>
        <taxon>Enterobacterales</taxon>
        <taxon>Enterobacteriaceae</taxon>
        <taxon>Klebsiella/Raoultella group</taxon>
        <taxon>Klebsiella</taxon>
    </lineage>
</organism>
<protein>
    <submittedName>
        <fullName evidence="1">Uncharacterized protein</fullName>
    </submittedName>
</protein>
<dbReference type="Proteomes" id="UP001221816">
    <property type="component" value="Unassembled WGS sequence"/>
</dbReference>
<dbReference type="EMBL" id="JAQNDI010000003">
    <property type="protein sequence ID" value="MDC0692325.1"/>
    <property type="molecule type" value="Genomic_DNA"/>
</dbReference>
<sequence>MDYSRASSGGIDCPRHAPLISVVVSAAGDGLPTHDTTFCLQAADSIDGASDLHYCREKQERRGIGRRPGTVEWMSKTTTCAPLSIRLHDKPHNL</sequence>
<accession>A0ABT5CN59</accession>
<reference evidence="1 2" key="1">
    <citation type="submission" date="2023-01" db="EMBL/GenBank/DDBJ databases">
        <authorList>
            <person name="Dale J."/>
        </authorList>
    </citation>
    <scope>NUCLEOTIDE SEQUENCE [LARGE SCALE GENOMIC DNA]</scope>
    <source>
        <strain evidence="1 2">2022EL-01098</strain>
    </source>
</reference>
<gene>
    <name evidence="1" type="ORF">PIK62_06640</name>
</gene>
<keyword evidence="2" id="KW-1185">Reference proteome</keyword>
<comment type="caution">
    <text evidence="1">The sequence shown here is derived from an EMBL/GenBank/DDBJ whole genome shotgun (WGS) entry which is preliminary data.</text>
</comment>
<name>A0ABT5CN59_9ENTR</name>
<proteinExistence type="predicted"/>
<evidence type="ECO:0000313" key="2">
    <source>
        <dbReference type="Proteomes" id="UP001221816"/>
    </source>
</evidence>
<evidence type="ECO:0000313" key="1">
    <source>
        <dbReference type="EMBL" id="MDC0692325.1"/>
    </source>
</evidence>